<proteinExistence type="predicted"/>
<dbReference type="Proteomes" id="UP000298484">
    <property type="component" value="Unassembled WGS sequence"/>
</dbReference>
<keyword evidence="1" id="KW-1133">Transmembrane helix</keyword>
<gene>
    <name evidence="2" type="ORF">E4U82_18730</name>
</gene>
<name>A0A4Y9A746_9BACI</name>
<accession>A0A4Y9A746</accession>
<sequence length="73" mass="8502">MARCTNCNYKWKAKEILSLGFSKNGKNCPNCGERQYISIKTQKLFTLGYLSLIFVPFLLFSIKLSNKDERLFE</sequence>
<protein>
    <recommendedName>
        <fullName evidence="4">CXXC-20-CXXC protein</fullName>
    </recommendedName>
</protein>
<dbReference type="OrthoDB" id="2418141at2"/>
<dbReference type="NCBIfam" id="TIGR04104">
    <property type="entry name" value="cxxc_20_cxxc"/>
    <property type="match status" value="1"/>
</dbReference>
<keyword evidence="1" id="KW-0472">Membrane</keyword>
<dbReference type="AlphaFoldDB" id="A0A4Y9A746"/>
<dbReference type="InterPro" id="IPR026369">
    <property type="entry name" value="CxxC_20_CxxC"/>
</dbReference>
<evidence type="ECO:0008006" key="4">
    <source>
        <dbReference type="Google" id="ProtNLM"/>
    </source>
</evidence>
<keyword evidence="1" id="KW-0812">Transmembrane</keyword>
<keyword evidence="3" id="KW-1185">Reference proteome</keyword>
<feature type="transmembrane region" description="Helical" evidence="1">
    <location>
        <begin position="44"/>
        <end position="62"/>
    </location>
</feature>
<evidence type="ECO:0000256" key="1">
    <source>
        <dbReference type="SAM" id="Phobius"/>
    </source>
</evidence>
<evidence type="ECO:0000313" key="3">
    <source>
        <dbReference type="Proteomes" id="UP000298484"/>
    </source>
</evidence>
<evidence type="ECO:0000313" key="2">
    <source>
        <dbReference type="EMBL" id="TFJ91245.1"/>
    </source>
</evidence>
<dbReference type="EMBL" id="SRHY01000065">
    <property type="protein sequence ID" value="TFJ91245.1"/>
    <property type="molecule type" value="Genomic_DNA"/>
</dbReference>
<reference evidence="2 3" key="1">
    <citation type="submission" date="2019-03" db="EMBL/GenBank/DDBJ databases">
        <title>Genome sequence of Lentibacillus salicampi ATCC BAA-719.</title>
        <authorList>
            <person name="Maclea K.S."/>
            <person name="Simoes Junior M."/>
        </authorList>
    </citation>
    <scope>NUCLEOTIDE SEQUENCE [LARGE SCALE GENOMIC DNA]</scope>
    <source>
        <strain evidence="2 3">ATCC BAA-719</strain>
    </source>
</reference>
<comment type="caution">
    <text evidence="2">The sequence shown here is derived from an EMBL/GenBank/DDBJ whole genome shotgun (WGS) entry which is preliminary data.</text>
</comment>
<organism evidence="2 3">
    <name type="scientific">Lentibacillus salicampi</name>
    <dbReference type="NCBI Taxonomy" id="175306"/>
    <lineage>
        <taxon>Bacteria</taxon>
        <taxon>Bacillati</taxon>
        <taxon>Bacillota</taxon>
        <taxon>Bacilli</taxon>
        <taxon>Bacillales</taxon>
        <taxon>Bacillaceae</taxon>
        <taxon>Lentibacillus</taxon>
    </lineage>
</organism>
<dbReference type="RefSeq" id="WP_135111769.1">
    <property type="nucleotide sequence ID" value="NZ_SRHY01000065.1"/>
</dbReference>